<dbReference type="AlphaFoldDB" id="A0A7I8KQ82"/>
<protein>
    <recommendedName>
        <fullName evidence="6">GTD-binding domain-containing protein</fullName>
    </recommendedName>
</protein>
<evidence type="ECO:0000256" key="5">
    <source>
        <dbReference type="SAM" id="MobiDB-lite"/>
    </source>
</evidence>
<keyword evidence="3" id="KW-1133">Transmembrane helix</keyword>
<evidence type="ECO:0000256" key="3">
    <source>
        <dbReference type="ARBA" id="ARBA00022989"/>
    </source>
</evidence>
<gene>
    <name evidence="7" type="ORF">SI8410_07009904</name>
</gene>
<keyword evidence="2" id="KW-0812">Transmembrane</keyword>
<feature type="region of interest" description="Disordered" evidence="5">
    <location>
        <begin position="119"/>
        <end position="139"/>
    </location>
</feature>
<evidence type="ECO:0000259" key="6">
    <source>
        <dbReference type="PROSITE" id="PS51775"/>
    </source>
</evidence>
<name>A0A7I8KQ82_SPIIN</name>
<keyword evidence="4" id="KW-0472">Membrane</keyword>
<dbReference type="InterPro" id="IPR007656">
    <property type="entry name" value="GTD-bd"/>
</dbReference>
<dbReference type="EMBL" id="LR746270">
    <property type="protein sequence ID" value="CAA7399234.1"/>
    <property type="molecule type" value="Genomic_DNA"/>
</dbReference>
<dbReference type="PANTHER" id="PTHR31422:SF0">
    <property type="entry name" value="MYOSIN-BINDING PROTEIN 7"/>
    <property type="match status" value="1"/>
</dbReference>
<proteinExistence type="predicted"/>
<dbReference type="PROSITE" id="PS51775">
    <property type="entry name" value="GTD_BINDING"/>
    <property type="match status" value="1"/>
</dbReference>
<evidence type="ECO:0000256" key="4">
    <source>
        <dbReference type="ARBA" id="ARBA00023136"/>
    </source>
</evidence>
<feature type="region of interest" description="Disordered" evidence="5">
    <location>
        <begin position="174"/>
        <end position="201"/>
    </location>
</feature>
<evidence type="ECO:0000313" key="8">
    <source>
        <dbReference type="Proteomes" id="UP000663760"/>
    </source>
</evidence>
<evidence type="ECO:0000256" key="1">
    <source>
        <dbReference type="ARBA" id="ARBA00004370"/>
    </source>
</evidence>
<comment type="subcellular location">
    <subcellularLocation>
        <location evidence="1">Membrane</location>
    </subcellularLocation>
</comment>
<reference evidence="7" key="1">
    <citation type="submission" date="2020-02" db="EMBL/GenBank/DDBJ databases">
        <authorList>
            <person name="Scholz U."/>
            <person name="Mascher M."/>
            <person name="Fiebig A."/>
        </authorList>
    </citation>
    <scope>NUCLEOTIDE SEQUENCE</scope>
</reference>
<dbReference type="GO" id="GO:0016020">
    <property type="term" value="C:membrane"/>
    <property type="evidence" value="ECO:0007669"/>
    <property type="project" value="UniProtKB-SubCell"/>
</dbReference>
<dbReference type="PANTHER" id="PTHR31422">
    <property type="entry name" value="BNAANNG28530D PROTEIN"/>
    <property type="match status" value="1"/>
</dbReference>
<sequence length="344" mass="38371">MAEGEGEGGEFEASEGAVVLAEHRRTVAELLAELEAERSASATAVSEAMAMILRLQREKGLLLMEKRQFQQAAEETMTYHQEQLLRLEDLLYRREQALQALSCEVQAYRHRLLSLGISPDFSPNRSEEEEDNSEMGNLDRRLRGLEAERETMRQVVGSLQVDMALLRKIARRIGEEEEEQEASPSSSTPPPAAAATTTTTVKEAQHPPWCVGFFLWTTIRAIPAFFLGGSFPFLLKIRELVERTLSFVCSRKNADAGRRVEEHHMRASSSSSLNFPVIESDPRLISSHRENRGCRRVTPGTPSGGAASSSSSSMGFLVLLLLLDSSSPRIRLQLLRRLSQMRSS</sequence>
<dbReference type="Pfam" id="PF04576">
    <property type="entry name" value="Zein-binding"/>
    <property type="match status" value="1"/>
</dbReference>
<dbReference type="Proteomes" id="UP000663760">
    <property type="component" value="Chromosome 7"/>
</dbReference>
<keyword evidence="8" id="KW-1185">Reference proteome</keyword>
<feature type="domain" description="GTD-binding" evidence="6">
    <location>
        <begin position="11"/>
        <end position="109"/>
    </location>
</feature>
<accession>A0A7I8KQ82</accession>
<evidence type="ECO:0000313" key="7">
    <source>
        <dbReference type="EMBL" id="CAA7399234.1"/>
    </source>
</evidence>
<dbReference type="GO" id="GO:0080115">
    <property type="term" value="F:myosin XI tail binding"/>
    <property type="evidence" value="ECO:0007669"/>
    <property type="project" value="UniProtKB-ARBA"/>
</dbReference>
<organism evidence="7 8">
    <name type="scientific">Spirodela intermedia</name>
    <name type="common">Intermediate duckweed</name>
    <dbReference type="NCBI Taxonomy" id="51605"/>
    <lineage>
        <taxon>Eukaryota</taxon>
        <taxon>Viridiplantae</taxon>
        <taxon>Streptophyta</taxon>
        <taxon>Embryophyta</taxon>
        <taxon>Tracheophyta</taxon>
        <taxon>Spermatophyta</taxon>
        <taxon>Magnoliopsida</taxon>
        <taxon>Liliopsida</taxon>
        <taxon>Araceae</taxon>
        <taxon>Lemnoideae</taxon>
        <taxon>Spirodela</taxon>
    </lineage>
</organism>
<evidence type="ECO:0000256" key="2">
    <source>
        <dbReference type="ARBA" id="ARBA00022692"/>
    </source>
</evidence>